<dbReference type="PANTHER" id="PTHR31637">
    <property type="entry name" value="2,3-BISPHOSPHOGLYCERATE-INDEPENDENT PHOSPHOGLYCERATE MUTASE"/>
    <property type="match status" value="1"/>
</dbReference>
<dbReference type="FunFam" id="3.40.1450.10:FF:000002">
    <property type="entry name" value="2,3-bisphosphoglycerate-independent phosphoglycerate mutase"/>
    <property type="match status" value="1"/>
</dbReference>
<dbReference type="AlphaFoldDB" id="A0A1G1ZNF9"/>
<feature type="binding site" evidence="9 12">
    <location>
        <position position="455"/>
    </location>
    <ligand>
        <name>Mn(2+)</name>
        <dbReference type="ChEBI" id="CHEBI:29035"/>
        <label>1</label>
    </ligand>
</feature>
<dbReference type="InterPro" id="IPR005995">
    <property type="entry name" value="Pgm_bpd_ind"/>
</dbReference>
<dbReference type="Gene3D" id="3.40.720.10">
    <property type="entry name" value="Alkaline Phosphatase, subunit A"/>
    <property type="match status" value="1"/>
</dbReference>
<evidence type="ECO:0000259" key="13">
    <source>
        <dbReference type="Pfam" id="PF01676"/>
    </source>
</evidence>
<evidence type="ECO:0000313" key="15">
    <source>
        <dbReference type="EMBL" id="OGY66132.1"/>
    </source>
</evidence>
<evidence type="ECO:0000256" key="5">
    <source>
        <dbReference type="ARBA" id="ARBA00022723"/>
    </source>
</evidence>
<comment type="subunit">
    <text evidence="9">Monomer.</text>
</comment>
<dbReference type="PANTHER" id="PTHR31637:SF0">
    <property type="entry name" value="2,3-BISPHOSPHOGLYCERATE-INDEPENDENT PHOSPHOGLYCERATE MUTASE"/>
    <property type="match status" value="1"/>
</dbReference>
<dbReference type="UniPathway" id="UPA00109">
    <property type="reaction ID" value="UER00186"/>
</dbReference>
<dbReference type="InterPro" id="IPR011258">
    <property type="entry name" value="BPG-indep_PGM_N"/>
</dbReference>
<dbReference type="CDD" id="cd16010">
    <property type="entry name" value="iPGM"/>
    <property type="match status" value="1"/>
</dbReference>
<dbReference type="GO" id="GO:0005829">
    <property type="term" value="C:cytosol"/>
    <property type="evidence" value="ECO:0007669"/>
    <property type="project" value="TreeGrafter"/>
</dbReference>
<dbReference type="Proteomes" id="UP000178517">
    <property type="component" value="Unassembled WGS sequence"/>
</dbReference>
<evidence type="ECO:0000256" key="11">
    <source>
        <dbReference type="PIRSR" id="PIRSR001492-1"/>
    </source>
</evidence>
<comment type="caution">
    <text evidence="15">The sequence shown here is derived from an EMBL/GenBank/DDBJ whole genome shotgun (WGS) entry which is preliminary data.</text>
</comment>
<dbReference type="HAMAP" id="MF_01038">
    <property type="entry name" value="GpmI"/>
    <property type="match status" value="1"/>
</dbReference>
<feature type="binding site" evidence="9 12">
    <location>
        <position position="436"/>
    </location>
    <ligand>
        <name>Mn(2+)</name>
        <dbReference type="ChEBI" id="CHEBI:29035"/>
        <label>2</label>
    </ligand>
</feature>
<feature type="binding site" evidence="9">
    <location>
        <position position="185"/>
    </location>
    <ligand>
        <name>substrate</name>
    </ligand>
</feature>
<dbReference type="GO" id="GO:0006007">
    <property type="term" value="P:glucose catabolic process"/>
    <property type="evidence" value="ECO:0007669"/>
    <property type="project" value="InterPro"/>
</dbReference>
<evidence type="ECO:0000256" key="4">
    <source>
        <dbReference type="ARBA" id="ARBA00008819"/>
    </source>
</evidence>
<evidence type="ECO:0000256" key="3">
    <source>
        <dbReference type="ARBA" id="ARBA00004798"/>
    </source>
</evidence>
<organism evidence="15 16">
    <name type="scientific">Candidatus Harrisonbacteria bacterium RIFCSPLOWO2_01_FULL_40_28</name>
    <dbReference type="NCBI Taxonomy" id="1798406"/>
    <lineage>
        <taxon>Bacteria</taxon>
        <taxon>Candidatus Harrisoniibacteriota</taxon>
    </lineage>
</organism>
<dbReference type="Pfam" id="PF01676">
    <property type="entry name" value="Metalloenzyme"/>
    <property type="match status" value="1"/>
</dbReference>
<feature type="binding site" evidence="9 12">
    <location>
        <position position="395"/>
    </location>
    <ligand>
        <name>Mn(2+)</name>
        <dbReference type="ChEBI" id="CHEBI:29035"/>
        <label>1</label>
    </ligand>
</feature>
<comment type="cofactor">
    <cofactor evidence="9">
        <name>Mn(2+)</name>
        <dbReference type="ChEBI" id="CHEBI:29035"/>
    </cofactor>
    <text evidence="9">Binds 2 manganese ions per subunit.</text>
</comment>
<keyword evidence="5 9" id="KW-0479">Metal-binding</keyword>
<sequence length="518" mass="57961">MLQRKCILIVLDGWGIGHEDDSNPIYVQKPKNIEYIKKHFPTGSLQASGISVGLPWGEEGNSEVGHLTIGAGKVIYQHYPRITMTINDGSFFKNPALMKAIDHTKEYESAVNVIGLLGGGSVHSSLEHLIALLKLMKTHSVKNVNLHLFADGKDSAPRSVRQYLNELNKTTKELGIGKIASITGRYYAMDRAERWELIEQTYKVLTGQKQEIPTIESAIEENYASGFDDEFIKPTLLARDAAIKSNDALVFFNFREDSIREICEAFTIPQFTHFTKTPLENLHVVTFTHYASHIPSFVAFPAQTIENPLGKILSEAGVHQVRIAESEKYPHVTYFFNGLHEPPYENEYRIIIPSEKTAHHDEHPEMMSEEITKRLLQGITDPSFSFIFVNYANSDIIAHSGNYDAALKAVDSLDIQLGRIVEACLKEDVTLVITADHGNLETMIDSATSRIETKHNPSPVPFYLVDKRFKRENTNTMIHKSENQSVGTLADVAPTVLEIMGIPQPISMTGQSLLKSIT</sequence>
<protein>
    <recommendedName>
        <fullName evidence="9 10">2,3-bisphosphoglycerate-independent phosphoglycerate mutase</fullName>
        <shortName evidence="9">BPG-independent PGAM</shortName>
        <shortName evidence="9">Phosphoglyceromutase</shortName>
        <shortName evidence="9">iPGM</shortName>
        <ecNumber evidence="9 10">5.4.2.12</ecNumber>
    </recommendedName>
</protein>
<evidence type="ECO:0000256" key="6">
    <source>
        <dbReference type="ARBA" id="ARBA00023152"/>
    </source>
</evidence>
<evidence type="ECO:0000259" key="14">
    <source>
        <dbReference type="Pfam" id="PF06415"/>
    </source>
</evidence>
<evidence type="ECO:0000313" key="16">
    <source>
        <dbReference type="Proteomes" id="UP000178517"/>
    </source>
</evidence>
<dbReference type="Pfam" id="PF06415">
    <property type="entry name" value="iPGM_N"/>
    <property type="match status" value="1"/>
</dbReference>
<dbReference type="InterPro" id="IPR006124">
    <property type="entry name" value="Metalloenzyme"/>
</dbReference>
<comment type="pathway">
    <text evidence="3 9">Carbohydrate degradation; glycolysis; pyruvate from D-glyceraldehyde 3-phosphate: step 3/5.</text>
</comment>
<dbReference type="STRING" id="1798406.A3A04_00850"/>
<dbReference type="InterPro" id="IPR017850">
    <property type="entry name" value="Alkaline_phosphatase_core_sf"/>
</dbReference>
<dbReference type="PIRSF" id="PIRSF001492">
    <property type="entry name" value="IPGAM"/>
    <property type="match status" value="1"/>
</dbReference>
<dbReference type="SUPFAM" id="SSF64158">
    <property type="entry name" value="2,3-Bisphosphoglycerate-independent phosphoglycerate mutase, substrate-binding domain"/>
    <property type="match status" value="1"/>
</dbReference>
<keyword evidence="7 9" id="KW-0464">Manganese</keyword>
<dbReference type="EC" id="5.4.2.12" evidence="9 10"/>
<reference evidence="15 16" key="1">
    <citation type="journal article" date="2016" name="Nat. Commun.">
        <title>Thousands of microbial genomes shed light on interconnected biogeochemical processes in an aquifer system.</title>
        <authorList>
            <person name="Anantharaman K."/>
            <person name="Brown C.T."/>
            <person name="Hug L.A."/>
            <person name="Sharon I."/>
            <person name="Castelle C.J."/>
            <person name="Probst A.J."/>
            <person name="Thomas B.C."/>
            <person name="Singh A."/>
            <person name="Wilkins M.J."/>
            <person name="Karaoz U."/>
            <person name="Brodie E.L."/>
            <person name="Williams K.H."/>
            <person name="Hubbard S.S."/>
            <person name="Banfield J.F."/>
        </authorList>
    </citation>
    <scope>NUCLEOTIDE SEQUENCE [LARGE SCALE GENOMIC DNA]</scope>
</reference>
<dbReference type="Gene3D" id="3.40.1450.10">
    <property type="entry name" value="BPG-independent phosphoglycerate mutase, domain B"/>
    <property type="match status" value="1"/>
</dbReference>
<comment type="function">
    <text evidence="2 9">Catalyzes the interconversion of 2-phosphoglycerate and 3-phosphoglycerate.</text>
</comment>
<feature type="binding site" evidence="9 12">
    <location>
        <position position="437"/>
    </location>
    <ligand>
        <name>Mn(2+)</name>
        <dbReference type="ChEBI" id="CHEBI:29035"/>
        <label>2</label>
    </ligand>
</feature>
<name>A0A1G1ZNF9_9BACT</name>
<dbReference type="SUPFAM" id="SSF53649">
    <property type="entry name" value="Alkaline phosphatase-like"/>
    <property type="match status" value="1"/>
</dbReference>
<dbReference type="GO" id="GO:0004619">
    <property type="term" value="F:phosphoglycerate mutase activity"/>
    <property type="evidence" value="ECO:0007669"/>
    <property type="project" value="UniProtKB-UniRule"/>
</dbReference>
<evidence type="ECO:0000256" key="2">
    <source>
        <dbReference type="ARBA" id="ARBA00002315"/>
    </source>
</evidence>
<comment type="similarity">
    <text evidence="4 9">Belongs to the BPG-independent phosphoglycerate mutase family.</text>
</comment>
<feature type="binding site" evidence="9 12">
    <location>
        <position position="12"/>
    </location>
    <ligand>
        <name>Mn(2+)</name>
        <dbReference type="ChEBI" id="CHEBI:29035"/>
        <label>2</label>
    </ligand>
</feature>
<feature type="binding site" evidence="9 12">
    <location>
        <position position="62"/>
    </location>
    <ligand>
        <name>Mn(2+)</name>
        <dbReference type="ChEBI" id="CHEBI:29035"/>
        <label>2</label>
    </ligand>
</feature>
<dbReference type="InterPro" id="IPR036646">
    <property type="entry name" value="PGAM_B_sf"/>
</dbReference>
<feature type="binding site" evidence="9">
    <location>
        <position position="123"/>
    </location>
    <ligand>
        <name>substrate</name>
    </ligand>
</feature>
<comment type="catalytic activity">
    <reaction evidence="1 9">
        <text>(2R)-2-phosphoglycerate = (2R)-3-phosphoglycerate</text>
        <dbReference type="Rhea" id="RHEA:15901"/>
        <dbReference type="ChEBI" id="CHEBI:58272"/>
        <dbReference type="ChEBI" id="CHEBI:58289"/>
        <dbReference type="EC" id="5.4.2.12"/>
    </reaction>
</comment>
<dbReference type="GO" id="GO:0030145">
    <property type="term" value="F:manganese ion binding"/>
    <property type="evidence" value="ECO:0007669"/>
    <property type="project" value="UniProtKB-UniRule"/>
</dbReference>
<evidence type="ECO:0000256" key="10">
    <source>
        <dbReference type="NCBIfam" id="TIGR01307"/>
    </source>
</evidence>
<accession>A0A1G1ZNF9</accession>
<evidence type="ECO:0000256" key="1">
    <source>
        <dbReference type="ARBA" id="ARBA00000370"/>
    </source>
</evidence>
<comment type="caution">
    <text evidence="9">Lacks conserved residue(s) required for the propagation of feature annotation.</text>
</comment>
<feature type="domain" description="Metalloenzyme" evidence="13">
    <location>
        <begin position="5"/>
        <end position="503"/>
    </location>
</feature>
<keyword evidence="8 9" id="KW-0413">Isomerase</keyword>
<gene>
    <name evidence="9" type="primary">gpmI</name>
    <name evidence="15" type="ORF">A3A04_00850</name>
</gene>
<dbReference type="GO" id="GO:0006096">
    <property type="term" value="P:glycolytic process"/>
    <property type="evidence" value="ECO:0007669"/>
    <property type="project" value="UniProtKB-UniRule"/>
</dbReference>
<dbReference type="EMBL" id="MHJI01000010">
    <property type="protein sequence ID" value="OGY66132.1"/>
    <property type="molecule type" value="Genomic_DNA"/>
</dbReference>
<feature type="binding site" evidence="9 12">
    <location>
        <position position="399"/>
    </location>
    <ligand>
        <name>Mn(2+)</name>
        <dbReference type="ChEBI" id="CHEBI:29035"/>
        <label>1</label>
    </ligand>
</feature>
<evidence type="ECO:0000256" key="12">
    <source>
        <dbReference type="PIRSR" id="PIRSR001492-3"/>
    </source>
</evidence>
<evidence type="ECO:0000256" key="7">
    <source>
        <dbReference type="ARBA" id="ARBA00023211"/>
    </source>
</evidence>
<feature type="binding site" evidence="9">
    <location>
        <position position="191"/>
    </location>
    <ligand>
        <name>substrate</name>
    </ligand>
</feature>
<evidence type="ECO:0000256" key="9">
    <source>
        <dbReference type="HAMAP-Rule" id="MF_01038"/>
    </source>
</evidence>
<feature type="binding site" evidence="9">
    <location>
        <position position="328"/>
    </location>
    <ligand>
        <name>substrate</name>
    </ligand>
</feature>
<evidence type="ECO:0000256" key="8">
    <source>
        <dbReference type="ARBA" id="ARBA00023235"/>
    </source>
</evidence>
<feature type="active site" description="Phosphoserine intermediate" evidence="9 11">
    <location>
        <position position="62"/>
    </location>
</feature>
<keyword evidence="6 9" id="KW-0324">Glycolysis</keyword>
<dbReference type="NCBIfam" id="TIGR01307">
    <property type="entry name" value="pgm_bpd_ind"/>
    <property type="match status" value="1"/>
</dbReference>
<proteinExistence type="inferred from homology"/>
<feature type="domain" description="BPG-independent PGAM N-terminal" evidence="14">
    <location>
        <begin position="82"/>
        <end position="291"/>
    </location>
</feature>